<protein>
    <recommendedName>
        <fullName evidence="3">Transposase</fullName>
    </recommendedName>
</protein>
<organism evidence="1 2">
    <name type="scientific">Spiroplasma turonicum</name>
    <dbReference type="NCBI Taxonomy" id="216946"/>
    <lineage>
        <taxon>Bacteria</taxon>
        <taxon>Bacillati</taxon>
        <taxon>Mycoplasmatota</taxon>
        <taxon>Mollicutes</taxon>
        <taxon>Entomoplasmatales</taxon>
        <taxon>Spiroplasmataceae</taxon>
        <taxon>Spiroplasma</taxon>
    </lineage>
</organism>
<dbReference type="RefSeq" id="WP_075048456.1">
    <property type="nucleotide sequence ID" value="NZ_CP012328.1"/>
</dbReference>
<evidence type="ECO:0008006" key="3">
    <source>
        <dbReference type="Google" id="ProtNLM"/>
    </source>
</evidence>
<name>A0A0K1P7J0_9MOLU</name>
<dbReference type="PATRIC" id="fig|216946.3.peg.643"/>
<reference evidence="1 2" key="1">
    <citation type="journal article" date="2015" name="Genome Announc.">
        <title>Complete Genome Sequence of Spiroplasma turonicum Strain Tab4cT, a Parasite of a Horse Fly, Haematopota sp. (Diptera: Tabanidae).</title>
        <authorList>
            <person name="Davis R.E."/>
            <person name="Shao J."/>
            <person name="Zhao Y."/>
            <person name="Gasparich G.E."/>
            <person name="Gaynor B.J."/>
            <person name="Donofrio N."/>
        </authorList>
    </citation>
    <scope>NUCLEOTIDE SEQUENCE [LARGE SCALE GENOMIC DNA]</scope>
    <source>
        <strain evidence="1 2">Tab4c</strain>
    </source>
</reference>
<dbReference type="AlphaFoldDB" id="A0A0K1P7J0"/>
<dbReference type="OrthoDB" id="389574at2"/>
<keyword evidence="2" id="KW-1185">Reference proteome</keyword>
<dbReference type="EMBL" id="CP012328">
    <property type="protein sequence ID" value="AKU79872.1"/>
    <property type="molecule type" value="Genomic_DNA"/>
</dbReference>
<evidence type="ECO:0000313" key="2">
    <source>
        <dbReference type="Proteomes" id="UP000067243"/>
    </source>
</evidence>
<dbReference type="KEGG" id="stur:STURON_00626"/>
<sequence>MQKNIKLSWLLNLLNINFKSYKSWVNNGSKDYKTKRNASYDLFIKLVFNDCDLKYGTHRKWGHKKIALKFGIGRKTVLSSMKSQGLFPDNCEKSRKWKSYVSGKKEPVNTAPNLLKN</sequence>
<accession>A0A0K1P7J0</accession>
<evidence type="ECO:0000313" key="1">
    <source>
        <dbReference type="EMBL" id="AKU79872.1"/>
    </source>
</evidence>
<gene>
    <name evidence="1" type="ORF">STURON_00626</name>
</gene>
<proteinExistence type="predicted"/>
<dbReference type="Proteomes" id="UP000067243">
    <property type="component" value="Chromosome"/>
</dbReference>